<dbReference type="InterPro" id="IPR058744">
    <property type="entry name" value="BstA-like_C"/>
</dbReference>
<dbReference type="Pfam" id="PF26567">
    <property type="entry name" value="BstA_C"/>
    <property type="match status" value="1"/>
</dbReference>
<dbReference type="Gene3D" id="3.10.260.10">
    <property type="entry name" value="Transcription regulator HTH, APSES-type DNA-binding domain"/>
    <property type="match status" value="1"/>
</dbReference>
<accession>A0A7J5RI04</accession>
<dbReference type="InterPro" id="IPR018004">
    <property type="entry name" value="KilA/APSES_HTH"/>
</dbReference>
<name>A0A7J5RI04_PHOVU</name>
<sequence>MQLAVIDREVDNFHINQRLIDGYINATSLCKACGKNFADYKRLKTTSEFNAELSSEVGIPISALTQIVSGGIPQFQGTWVHPQIAIHLAQWVSPKFAVLVTKWVFEWMQGSFSKKNIPYHLQRYLLNRGRIPVGYFSVFNEIVYSLIAPLEEMGYTLPDKLVPDISEGKVFCNWLRKEKNIDPSTFPTYIHEYGDGRKIPNVRLYPNELLPDFREHFNNEWLLQKAEQYFLKKDIKAIPYLQKMVLQLPKAQKCEIKEIRSNDDFDKGIDNIIGFEEN</sequence>
<evidence type="ECO:0000313" key="2">
    <source>
        <dbReference type="EMBL" id="KAB6560646.1"/>
    </source>
</evidence>
<evidence type="ECO:0000313" key="3">
    <source>
        <dbReference type="Proteomes" id="UP000437431"/>
    </source>
</evidence>
<reference evidence="2 3" key="1">
    <citation type="journal article" date="2019" name="Nat. Med.">
        <title>A library of human gut bacterial isolates paired with longitudinal multiomics data enables mechanistic microbiome research.</title>
        <authorList>
            <person name="Poyet M."/>
            <person name="Groussin M."/>
            <person name="Gibbons S.M."/>
            <person name="Avila-Pacheco J."/>
            <person name="Jiang X."/>
            <person name="Kearney S.M."/>
            <person name="Perrotta A.R."/>
            <person name="Berdy B."/>
            <person name="Zhao S."/>
            <person name="Lieberman T.D."/>
            <person name="Swanson P.K."/>
            <person name="Smith M."/>
            <person name="Roesemann S."/>
            <person name="Alexander J.E."/>
            <person name="Rich S.A."/>
            <person name="Livny J."/>
            <person name="Vlamakis H."/>
            <person name="Clish C."/>
            <person name="Bullock K."/>
            <person name="Deik A."/>
            <person name="Scott J."/>
            <person name="Pierce K.A."/>
            <person name="Xavier R.J."/>
            <person name="Alm E.J."/>
        </authorList>
    </citation>
    <scope>NUCLEOTIDE SEQUENCE [LARGE SCALE GENOMIC DNA]</scope>
    <source>
        <strain evidence="2 3">BIOML-A111</strain>
    </source>
</reference>
<dbReference type="Proteomes" id="UP000437431">
    <property type="component" value="Unassembled WGS sequence"/>
</dbReference>
<dbReference type="SUPFAM" id="SSF54616">
    <property type="entry name" value="DNA-binding domain of Mlu1-box binding protein MBP1"/>
    <property type="match status" value="1"/>
</dbReference>
<proteinExistence type="predicted"/>
<dbReference type="GO" id="GO:0003677">
    <property type="term" value="F:DNA binding"/>
    <property type="evidence" value="ECO:0007669"/>
    <property type="project" value="InterPro"/>
</dbReference>
<dbReference type="SMART" id="SM01252">
    <property type="entry name" value="KilA-N"/>
    <property type="match status" value="1"/>
</dbReference>
<dbReference type="Pfam" id="PF04383">
    <property type="entry name" value="KilA-N"/>
    <property type="match status" value="1"/>
</dbReference>
<comment type="caution">
    <text evidence="2">The sequence shown here is derived from an EMBL/GenBank/DDBJ whole genome shotgun (WGS) entry which is preliminary data.</text>
</comment>
<feature type="domain" description="KilA-N" evidence="1">
    <location>
        <begin position="4"/>
        <end position="107"/>
    </location>
</feature>
<dbReference type="PROSITE" id="PS51301">
    <property type="entry name" value="KILA_N"/>
    <property type="match status" value="1"/>
</dbReference>
<dbReference type="EMBL" id="WDAY01000020">
    <property type="protein sequence ID" value="KAB6560646.1"/>
    <property type="molecule type" value="Genomic_DNA"/>
</dbReference>
<protein>
    <submittedName>
        <fullName evidence="2">KilA-N domain-containing protein</fullName>
    </submittedName>
</protein>
<dbReference type="InterPro" id="IPR036887">
    <property type="entry name" value="HTH_APSES_sf"/>
</dbReference>
<gene>
    <name evidence="2" type="ORF">GAY79_10485</name>
</gene>
<dbReference type="AlphaFoldDB" id="A0A7J5RI04"/>
<evidence type="ECO:0000259" key="1">
    <source>
        <dbReference type="PROSITE" id="PS51301"/>
    </source>
</evidence>
<dbReference type="InterPro" id="IPR017880">
    <property type="entry name" value="KilA_N"/>
</dbReference>
<organism evidence="2 3">
    <name type="scientific">Phocaeicola vulgatus</name>
    <name type="common">Bacteroides vulgatus</name>
    <dbReference type="NCBI Taxonomy" id="821"/>
    <lineage>
        <taxon>Bacteria</taxon>
        <taxon>Pseudomonadati</taxon>
        <taxon>Bacteroidota</taxon>
        <taxon>Bacteroidia</taxon>
        <taxon>Bacteroidales</taxon>
        <taxon>Bacteroidaceae</taxon>
        <taxon>Phocaeicola</taxon>
    </lineage>
</organism>